<dbReference type="Proteomes" id="UP001172101">
    <property type="component" value="Unassembled WGS sequence"/>
</dbReference>
<feature type="coiled-coil region" evidence="1">
    <location>
        <begin position="185"/>
        <end position="226"/>
    </location>
</feature>
<sequence length="558" mass="62881">MSVVNRSGLRYSSRLGLGPHPPPPKHEIPGNPKSPEIPKDLRIAKNARGPKSPKSPKSPKTLKKTLKTSKILETPKSPRVSKKSPKGSKIPKSPGVVPPNVRSWALAVAAAEQKESDLDQNFRFLRTSLAAMENHLDELWNAVKSVPGAVKDTVSSMLDRQTRGLGKELDKAKKERDTAAQAKIRQEYRDEIEKLLREKTELEQLLAAESEKLRAAREEVAQARRALDDDYSAVMFNGRRSVKSIDGKKRVDAIRTLFDTLRKSLFAFASSEAINVGRRPNMRFEEDEAPLTNEAQAFHDRSVWNSLTEKQRMFRVMGKMFQILFRRILRPGYHTFGLEGFLGIQKDGPILAPEWQLRNLEAELRKRNVDENRIDDWVSTTILNVSGPLNNENKATEVVVPTVAREIREFLSPILQFTITFDKDMVHRNIARLCERAFGLKLAMRKAGGRWKIEVPATNPDEWGGSLDAATNELSATDWMASHEFEVADMEGKGKKVEIASIPFGALTKLDAEQTENGSVVWHKIIMENAWVTLRGEKPRRRGAAALWHNGVETLKEL</sequence>
<evidence type="ECO:0000256" key="1">
    <source>
        <dbReference type="SAM" id="Coils"/>
    </source>
</evidence>
<dbReference type="EMBL" id="JAUIRO010000003">
    <property type="protein sequence ID" value="KAK0723427.1"/>
    <property type="molecule type" value="Genomic_DNA"/>
</dbReference>
<gene>
    <name evidence="3" type="ORF">B0T26DRAFT_750700</name>
</gene>
<evidence type="ECO:0000256" key="2">
    <source>
        <dbReference type="SAM" id="MobiDB-lite"/>
    </source>
</evidence>
<accession>A0AA40E395</accession>
<organism evidence="3 4">
    <name type="scientific">Lasiosphaeria miniovina</name>
    <dbReference type="NCBI Taxonomy" id="1954250"/>
    <lineage>
        <taxon>Eukaryota</taxon>
        <taxon>Fungi</taxon>
        <taxon>Dikarya</taxon>
        <taxon>Ascomycota</taxon>
        <taxon>Pezizomycotina</taxon>
        <taxon>Sordariomycetes</taxon>
        <taxon>Sordariomycetidae</taxon>
        <taxon>Sordariales</taxon>
        <taxon>Lasiosphaeriaceae</taxon>
        <taxon>Lasiosphaeria</taxon>
    </lineage>
</organism>
<feature type="region of interest" description="Disordered" evidence="2">
    <location>
        <begin position="1"/>
        <end position="99"/>
    </location>
</feature>
<dbReference type="Gene3D" id="1.10.287.1490">
    <property type="match status" value="1"/>
</dbReference>
<name>A0AA40E395_9PEZI</name>
<reference evidence="3" key="1">
    <citation type="submission" date="2023-06" db="EMBL/GenBank/DDBJ databases">
        <title>Genome-scale phylogeny and comparative genomics of the fungal order Sordariales.</title>
        <authorList>
            <consortium name="Lawrence Berkeley National Laboratory"/>
            <person name="Hensen N."/>
            <person name="Bonometti L."/>
            <person name="Westerberg I."/>
            <person name="Brannstrom I.O."/>
            <person name="Guillou S."/>
            <person name="Cros-Aarteil S."/>
            <person name="Calhoun S."/>
            <person name="Haridas S."/>
            <person name="Kuo A."/>
            <person name="Mondo S."/>
            <person name="Pangilinan J."/>
            <person name="Riley R."/>
            <person name="LaButti K."/>
            <person name="Andreopoulos B."/>
            <person name="Lipzen A."/>
            <person name="Chen C."/>
            <person name="Yanf M."/>
            <person name="Daum C."/>
            <person name="Ng V."/>
            <person name="Clum A."/>
            <person name="Steindorff A."/>
            <person name="Ohm R."/>
            <person name="Martin F."/>
            <person name="Silar P."/>
            <person name="Natvig D."/>
            <person name="Lalanne C."/>
            <person name="Gautier V."/>
            <person name="Ament-velasquez S.L."/>
            <person name="Kruys A."/>
            <person name="Hutchinson M.I."/>
            <person name="Powell A.J."/>
            <person name="Barry K."/>
            <person name="Miller A.N."/>
            <person name="Grigoriev I.V."/>
            <person name="Debuchy R."/>
            <person name="Gladieux P."/>
            <person name="Thoren M.H."/>
            <person name="Johannesson H."/>
        </authorList>
    </citation>
    <scope>NUCLEOTIDE SEQUENCE</scope>
    <source>
        <strain evidence="3">SMH2392-1A</strain>
    </source>
</reference>
<evidence type="ECO:0000313" key="3">
    <source>
        <dbReference type="EMBL" id="KAK0723427.1"/>
    </source>
</evidence>
<comment type="caution">
    <text evidence="3">The sequence shown here is derived from an EMBL/GenBank/DDBJ whole genome shotgun (WGS) entry which is preliminary data.</text>
</comment>
<keyword evidence="4" id="KW-1185">Reference proteome</keyword>
<proteinExistence type="predicted"/>
<dbReference type="RefSeq" id="XP_060299351.1">
    <property type="nucleotide sequence ID" value="XM_060445263.1"/>
</dbReference>
<keyword evidence="1" id="KW-0175">Coiled coil</keyword>
<evidence type="ECO:0000313" key="4">
    <source>
        <dbReference type="Proteomes" id="UP001172101"/>
    </source>
</evidence>
<dbReference type="GeneID" id="85328533"/>
<dbReference type="AlphaFoldDB" id="A0AA40E395"/>
<protein>
    <submittedName>
        <fullName evidence="3">Uncharacterized protein</fullName>
    </submittedName>
</protein>